<dbReference type="CDD" id="cd04301">
    <property type="entry name" value="NAT_SF"/>
    <property type="match status" value="1"/>
</dbReference>
<dbReference type="EMBL" id="CP011568">
    <property type="protein sequence ID" value="AKJ68044.1"/>
    <property type="molecule type" value="Genomic_DNA"/>
</dbReference>
<reference evidence="5" key="1">
    <citation type="submission" date="2015-06" db="EMBL/GenBank/DDBJ databases">
        <authorList>
            <person name="Lim Y.L."/>
            <person name="Ee R."/>
            <person name="Yong D."/>
            <person name="How K.Y."/>
            <person name="Yin W.F."/>
            <person name="Chan K.G."/>
        </authorList>
    </citation>
    <scope>NUCLEOTIDE SEQUENCE [LARGE SCALE GENOMIC DNA]</scope>
    <source>
        <strain evidence="5">DSM 25325</strain>
    </source>
</reference>
<dbReference type="Proteomes" id="UP000036700">
    <property type="component" value="Chromosome"/>
</dbReference>
<dbReference type="InterPro" id="IPR050832">
    <property type="entry name" value="Bact_Acetyltransf"/>
</dbReference>
<dbReference type="InterPro" id="IPR000182">
    <property type="entry name" value="GNAT_dom"/>
</dbReference>
<accession>A0A0G3EPV4</accession>
<dbReference type="PATRIC" id="fig|445709.3.peg.1559"/>
<evidence type="ECO:0000313" key="5">
    <source>
        <dbReference type="Proteomes" id="UP000036700"/>
    </source>
</evidence>
<keyword evidence="5" id="KW-1185">Reference proteome</keyword>
<dbReference type="SUPFAM" id="SSF55729">
    <property type="entry name" value="Acyl-CoA N-acyltransferases (Nat)"/>
    <property type="match status" value="1"/>
</dbReference>
<dbReference type="PROSITE" id="PS51186">
    <property type="entry name" value="GNAT"/>
    <property type="match status" value="1"/>
</dbReference>
<organism evidence="4 5">
    <name type="scientific">Pandoraea thiooxydans</name>
    <dbReference type="NCBI Taxonomy" id="445709"/>
    <lineage>
        <taxon>Bacteria</taxon>
        <taxon>Pseudomonadati</taxon>
        <taxon>Pseudomonadota</taxon>
        <taxon>Betaproteobacteria</taxon>
        <taxon>Burkholderiales</taxon>
        <taxon>Burkholderiaceae</taxon>
        <taxon>Pandoraea</taxon>
    </lineage>
</organism>
<dbReference type="OrthoDB" id="9799092at2"/>
<proteinExistence type="predicted"/>
<evidence type="ECO:0000259" key="3">
    <source>
        <dbReference type="PROSITE" id="PS51186"/>
    </source>
</evidence>
<dbReference type="PANTHER" id="PTHR43877:SF2">
    <property type="entry name" value="AMINOALKYLPHOSPHONATE N-ACETYLTRANSFERASE-RELATED"/>
    <property type="match status" value="1"/>
</dbReference>
<keyword evidence="1" id="KW-0808">Transferase</keyword>
<gene>
    <name evidence="4" type="ORF">ABW99_07295</name>
</gene>
<evidence type="ECO:0000256" key="2">
    <source>
        <dbReference type="ARBA" id="ARBA00023315"/>
    </source>
</evidence>
<dbReference type="Gene3D" id="3.40.630.30">
    <property type="match status" value="1"/>
</dbReference>
<dbReference type="GO" id="GO:0016747">
    <property type="term" value="F:acyltransferase activity, transferring groups other than amino-acyl groups"/>
    <property type="evidence" value="ECO:0007669"/>
    <property type="project" value="InterPro"/>
</dbReference>
<dbReference type="AlphaFoldDB" id="A0A0G3EPV4"/>
<dbReference type="Pfam" id="PF00583">
    <property type="entry name" value="Acetyltransf_1"/>
    <property type="match status" value="1"/>
</dbReference>
<dbReference type="PANTHER" id="PTHR43877">
    <property type="entry name" value="AMINOALKYLPHOSPHONATE N-ACETYLTRANSFERASE-RELATED-RELATED"/>
    <property type="match status" value="1"/>
</dbReference>
<protein>
    <recommendedName>
        <fullName evidence="3">N-acetyltransferase domain-containing protein</fullName>
    </recommendedName>
</protein>
<evidence type="ECO:0000313" key="4">
    <source>
        <dbReference type="EMBL" id="AKJ68044.1"/>
    </source>
</evidence>
<dbReference type="InterPro" id="IPR016181">
    <property type="entry name" value="Acyl_CoA_acyltransferase"/>
</dbReference>
<sequence>MYGVLSSFKQFFLGGVKIRQLTPEDAASFRSLRLAALQETPTAFGSSYEEEKDFPLAVVQDRLAAGRDHAVFGAFDNSQLIGVAGLGRESMRKLAHKGFIWGMYVAPQARGHGVGRALLQAAIARARANPDICYVNVSVNADNAGGMKLYESAGFVSYGREPEVLVVDGKFYDEVRMGLQLRQVSSLQGK</sequence>
<name>A0A0G3EPV4_9BURK</name>
<feature type="domain" description="N-acetyltransferase" evidence="3">
    <location>
        <begin position="16"/>
        <end position="182"/>
    </location>
</feature>
<keyword evidence="2" id="KW-0012">Acyltransferase</keyword>
<evidence type="ECO:0000256" key="1">
    <source>
        <dbReference type="ARBA" id="ARBA00022679"/>
    </source>
</evidence>
<dbReference type="KEGG" id="ptx:ABW99_07295"/>